<reference evidence="2" key="1">
    <citation type="submission" date="2022-01" db="EMBL/GenBank/DDBJ databases">
        <authorList>
            <person name="King R."/>
        </authorList>
    </citation>
    <scope>NUCLEOTIDE SEQUENCE</scope>
</reference>
<feature type="compositionally biased region" description="Basic and acidic residues" evidence="1">
    <location>
        <begin position="19"/>
        <end position="31"/>
    </location>
</feature>
<protein>
    <submittedName>
        <fullName evidence="2">Uncharacterized protein</fullName>
    </submittedName>
</protein>
<organism evidence="2 3">
    <name type="scientific">Phaedon cochleariae</name>
    <name type="common">Mustard beetle</name>
    <dbReference type="NCBI Taxonomy" id="80249"/>
    <lineage>
        <taxon>Eukaryota</taxon>
        <taxon>Metazoa</taxon>
        <taxon>Ecdysozoa</taxon>
        <taxon>Arthropoda</taxon>
        <taxon>Hexapoda</taxon>
        <taxon>Insecta</taxon>
        <taxon>Pterygota</taxon>
        <taxon>Neoptera</taxon>
        <taxon>Endopterygota</taxon>
        <taxon>Coleoptera</taxon>
        <taxon>Polyphaga</taxon>
        <taxon>Cucujiformia</taxon>
        <taxon>Chrysomeloidea</taxon>
        <taxon>Chrysomelidae</taxon>
        <taxon>Chrysomelinae</taxon>
        <taxon>Chrysomelini</taxon>
        <taxon>Phaedon</taxon>
    </lineage>
</organism>
<dbReference type="PANTHER" id="PTHR10773:SF19">
    <property type="match status" value="1"/>
</dbReference>
<feature type="compositionally biased region" description="Basic and acidic residues" evidence="1">
    <location>
        <begin position="1"/>
        <end position="12"/>
    </location>
</feature>
<gene>
    <name evidence="2" type="ORF">PHAECO_LOCUS404</name>
</gene>
<evidence type="ECO:0000313" key="3">
    <source>
        <dbReference type="Proteomes" id="UP001153737"/>
    </source>
</evidence>
<dbReference type="OrthoDB" id="6779103at2759"/>
<keyword evidence="3" id="KW-1185">Reference proteome</keyword>
<dbReference type="PANTHER" id="PTHR10773">
    <property type="entry name" value="DNA-DIRECTED RNA POLYMERASES I, II, AND III SUBUNIT RPABC2"/>
    <property type="match status" value="1"/>
</dbReference>
<name>A0A9P0GHI4_PHACE</name>
<dbReference type="Proteomes" id="UP001153737">
    <property type="component" value="Chromosome 1"/>
</dbReference>
<dbReference type="AlphaFoldDB" id="A0A9P0GHI4"/>
<sequence length="550" mass="63876">MDCEISVREGSRGQRKKKLNENKREQAEKKRYSAPAGSKVFIGCNHNNKRFLCTKIRPYDAVFIREKIFKCQNKVTQDSKIAGWIQVMDIKKSRPRISTAIQGKKPKPHAFHVVYSVPTKHGKTVNVCKKFFMTLTCMKNSRVNKLCKVVKSGEDIKENRGGDRISHKTTEKKAMVREFLGNLKGSESHYNRKKSKRIYLNCDLSQNKLRKAYNNSVTDQFKVTRTMFQRIFSQFNIGFKSPASDVCTFCNKITFQIKTEKNSDERSKLMMEKRVHTLRAKTFYDLLKLPDDDDTLTFCFDLQQVQPLPKTAIQEAFYSRQISFYAFCVVDQQSKRPVFYTWTEDQAGRGSVEFSSALIDFFKTYIIPQNKKNIRLFCDGCGGQNKNNIVVHSLIDLLYKHLRSSIENITLFFPVRGQSFLPADRVFGRTERKLRKKVSINTVEEYRAVYATVGTVKHSGPDWMIKDVKSLSQNFKNNVGIKDLKKIIITKINNHVKVTGQMYYRFEEEKTPTTLFKKGITSTSAQRFLMESLPLEHPIQEAKKKMWTHF</sequence>
<accession>A0A9P0GHI4</accession>
<dbReference type="EMBL" id="OU896707">
    <property type="protein sequence ID" value="CAH1116482.1"/>
    <property type="molecule type" value="Genomic_DNA"/>
</dbReference>
<reference evidence="2" key="2">
    <citation type="submission" date="2022-10" db="EMBL/GenBank/DDBJ databases">
        <authorList>
            <consortium name="ENA_rothamsted_submissions"/>
            <consortium name="culmorum"/>
            <person name="King R."/>
        </authorList>
    </citation>
    <scope>NUCLEOTIDE SEQUENCE</scope>
</reference>
<evidence type="ECO:0000313" key="2">
    <source>
        <dbReference type="EMBL" id="CAH1116482.1"/>
    </source>
</evidence>
<evidence type="ECO:0000256" key="1">
    <source>
        <dbReference type="SAM" id="MobiDB-lite"/>
    </source>
</evidence>
<proteinExistence type="predicted"/>
<feature type="region of interest" description="Disordered" evidence="1">
    <location>
        <begin position="1"/>
        <end position="32"/>
    </location>
</feature>